<feature type="compositionally biased region" description="Low complexity" evidence="1">
    <location>
        <begin position="1"/>
        <end position="27"/>
    </location>
</feature>
<feature type="compositionally biased region" description="Low complexity" evidence="1">
    <location>
        <begin position="66"/>
        <end position="77"/>
    </location>
</feature>
<feature type="compositionally biased region" description="Polar residues" evidence="1">
    <location>
        <begin position="175"/>
        <end position="186"/>
    </location>
</feature>
<feature type="compositionally biased region" description="Polar residues" evidence="1">
    <location>
        <begin position="28"/>
        <end position="53"/>
    </location>
</feature>
<gene>
    <name evidence="2" type="ORF">Cboi02_000307100</name>
</gene>
<dbReference type="EMBL" id="BSXN01001004">
    <property type="protein sequence ID" value="GME71074.1"/>
    <property type="molecule type" value="Genomic_DNA"/>
</dbReference>
<keyword evidence="3" id="KW-1185">Reference proteome</keyword>
<feature type="compositionally biased region" description="Low complexity" evidence="1">
    <location>
        <begin position="123"/>
        <end position="145"/>
    </location>
</feature>
<dbReference type="Proteomes" id="UP001165120">
    <property type="component" value="Unassembled WGS sequence"/>
</dbReference>
<sequence length="285" mass="30870">MITVISSSSPSPTSPSSSTTSLSSGTTYLPQISKSSSTSRVGPVNTGGNTSRLSGFAYQNIDKRQSQTSTSASPRSSGFTNLRTPSKSRFSPASSRISNNQQHEHGLRPGTILGHSSMVKSRNSNQRLIYSNNNNSNSNNLAFSNPINPQIKSRTTTSYNSSSSNNNYRTPTLDFYTNNKSQRTSHGISGIGGIGMGNKTNSANSRGRTTMSFSFKPPTSTMISKMKISSAKSPYTKPSVIKDPSNLKIKDKLIKDLNELNQENQNSARDKDRITRTSGLKSPFF</sequence>
<comment type="caution">
    <text evidence="2">The sequence shown here is derived from an EMBL/GenBank/DDBJ whole genome shotgun (WGS) entry which is preliminary data.</text>
</comment>
<feature type="region of interest" description="Disordered" evidence="1">
    <location>
        <begin position="1"/>
        <end position="218"/>
    </location>
</feature>
<dbReference type="AlphaFoldDB" id="A0A9W6T112"/>
<feature type="compositionally biased region" description="Low complexity" evidence="1">
    <location>
        <begin position="153"/>
        <end position="170"/>
    </location>
</feature>
<evidence type="ECO:0000313" key="3">
    <source>
        <dbReference type="Proteomes" id="UP001165120"/>
    </source>
</evidence>
<feature type="compositionally biased region" description="Polar residues" evidence="1">
    <location>
        <begin position="78"/>
        <end position="101"/>
    </location>
</feature>
<accession>A0A9W6T112</accession>
<reference evidence="2" key="1">
    <citation type="submission" date="2023-04" db="EMBL/GenBank/DDBJ databases">
        <title>Candida boidinii NBRC 10035.</title>
        <authorList>
            <person name="Ichikawa N."/>
            <person name="Sato H."/>
            <person name="Tonouchi N."/>
        </authorList>
    </citation>
    <scope>NUCLEOTIDE SEQUENCE</scope>
    <source>
        <strain evidence="2">NBRC 10035</strain>
    </source>
</reference>
<feature type="compositionally biased region" description="Polar residues" evidence="1">
    <location>
        <begin position="198"/>
        <end position="213"/>
    </location>
</feature>
<evidence type="ECO:0000313" key="2">
    <source>
        <dbReference type="EMBL" id="GME71074.1"/>
    </source>
</evidence>
<feature type="compositionally biased region" description="Polar residues" evidence="1">
    <location>
        <begin position="276"/>
        <end position="285"/>
    </location>
</feature>
<organism evidence="2 3">
    <name type="scientific">Candida boidinii</name>
    <name type="common">Yeast</name>
    <dbReference type="NCBI Taxonomy" id="5477"/>
    <lineage>
        <taxon>Eukaryota</taxon>
        <taxon>Fungi</taxon>
        <taxon>Dikarya</taxon>
        <taxon>Ascomycota</taxon>
        <taxon>Saccharomycotina</taxon>
        <taxon>Pichiomycetes</taxon>
        <taxon>Pichiales</taxon>
        <taxon>Pichiaceae</taxon>
        <taxon>Ogataea</taxon>
        <taxon>Ogataea/Candida clade</taxon>
    </lineage>
</organism>
<name>A0A9W6T112_CANBO</name>
<protein>
    <submittedName>
        <fullName evidence="2">Unnamed protein product</fullName>
    </submittedName>
</protein>
<feature type="region of interest" description="Disordered" evidence="1">
    <location>
        <begin position="260"/>
        <end position="285"/>
    </location>
</feature>
<proteinExistence type="predicted"/>
<evidence type="ECO:0000256" key="1">
    <source>
        <dbReference type="SAM" id="MobiDB-lite"/>
    </source>
</evidence>